<dbReference type="AlphaFoldDB" id="A0A6J2U471"/>
<dbReference type="InterPro" id="IPR007699">
    <property type="entry name" value="SGS_dom"/>
</dbReference>
<accession>A0A6J2U471</accession>
<organism evidence="3 4">
    <name type="scientific">Drosophila lebanonensis</name>
    <name type="common">Fruit fly</name>
    <name type="synonym">Scaptodrosophila lebanonensis</name>
    <dbReference type="NCBI Taxonomy" id="7225"/>
    <lineage>
        <taxon>Eukaryota</taxon>
        <taxon>Metazoa</taxon>
        <taxon>Ecdysozoa</taxon>
        <taxon>Arthropoda</taxon>
        <taxon>Hexapoda</taxon>
        <taxon>Insecta</taxon>
        <taxon>Pterygota</taxon>
        <taxon>Neoptera</taxon>
        <taxon>Endopterygota</taxon>
        <taxon>Diptera</taxon>
        <taxon>Brachycera</taxon>
        <taxon>Muscomorpha</taxon>
        <taxon>Ephydroidea</taxon>
        <taxon>Drosophilidae</taxon>
        <taxon>Scaptodrosophila</taxon>
    </lineage>
</organism>
<dbReference type="GO" id="GO:0044548">
    <property type="term" value="F:S100 protein binding"/>
    <property type="evidence" value="ECO:0007669"/>
    <property type="project" value="InterPro"/>
</dbReference>
<evidence type="ECO:0000259" key="2">
    <source>
        <dbReference type="PROSITE" id="PS51203"/>
    </source>
</evidence>
<dbReference type="GO" id="GO:0005634">
    <property type="term" value="C:nucleus"/>
    <property type="evidence" value="ECO:0007669"/>
    <property type="project" value="TreeGrafter"/>
</dbReference>
<sequence>MSLEELKAELAEFDKFLKLARCAGVKNILGQAKMETERKIVDLEIEESNAAAAADSNSKRYLHELTDYGWDQSDKFIKMFITLNGVQRCPENAVTLHYSGSSLQLLVRNLKGKDYSLTVNNLLHSIDIEKSYRKLKTDLVAIYLKKVEEGVHWDVLTVMQKRTNKMKDIKIDEKQMSPEYALAKIMKKLYTDGDQRTKQMVEKAWTDSQKARLQNVLM</sequence>
<proteinExistence type="predicted"/>
<dbReference type="SUPFAM" id="SSF49764">
    <property type="entry name" value="HSP20-like chaperones"/>
    <property type="match status" value="1"/>
</dbReference>
<dbReference type="InterPro" id="IPR037893">
    <property type="entry name" value="CS_CacyBP"/>
</dbReference>
<dbReference type="GeneID" id="115629831"/>
<dbReference type="InterPro" id="IPR007052">
    <property type="entry name" value="CS_dom"/>
</dbReference>
<dbReference type="OrthoDB" id="164025at2759"/>
<dbReference type="RefSeq" id="XP_030382268.1">
    <property type="nucleotide sequence ID" value="XM_030526408.1"/>
</dbReference>
<dbReference type="PROSITE" id="PS51203">
    <property type="entry name" value="CS"/>
    <property type="match status" value="1"/>
</dbReference>
<dbReference type="InterPro" id="IPR008978">
    <property type="entry name" value="HSP20-like_chaperone"/>
</dbReference>
<name>A0A6J2U471_DROLE</name>
<dbReference type="FunFam" id="2.60.40.790:FF:000006">
    <property type="entry name" value="calcyclin-binding protein-like"/>
    <property type="match status" value="1"/>
</dbReference>
<evidence type="ECO:0000313" key="4">
    <source>
        <dbReference type="RefSeq" id="XP_030382268.1"/>
    </source>
</evidence>
<protein>
    <submittedName>
        <fullName evidence="4">Calcyclin-binding protein-like</fullName>
    </submittedName>
</protein>
<dbReference type="InterPro" id="IPR052289">
    <property type="entry name" value="Calcyclin-binding_UBL-bridge"/>
</dbReference>
<keyword evidence="3" id="KW-1185">Reference proteome</keyword>
<dbReference type="PROSITE" id="PS51048">
    <property type="entry name" value="SGS"/>
    <property type="match status" value="1"/>
</dbReference>
<gene>
    <name evidence="4" type="primary">LOC115629831</name>
</gene>
<dbReference type="PANTHER" id="PTHR13164">
    <property type="entry name" value="CALICYLIN BINDING PROTEIN"/>
    <property type="match status" value="1"/>
</dbReference>
<dbReference type="GO" id="GO:0031625">
    <property type="term" value="F:ubiquitin protein ligase binding"/>
    <property type="evidence" value="ECO:0007669"/>
    <property type="project" value="InterPro"/>
</dbReference>
<evidence type="ECO:0000259" key="1">
    <source>
        <dbReference type="PROSITE" id="PS51048"/>
    </source>
</evidence>
<dbReference type="PANTHER" id="PTHR13164:SF3">
    <property type="entry name" value="CALCYCLIN-BINDING PROTEIN"/>
    <property type="match status" value="1"/>
</dbReference>
<dbReference type="Pfam" id="PF04969">
    <property type="entry name" value="CS"/>
    <property type="match status" value="1"/>
</dbReference>
<dbReference type="GO" id="GO:0007507">
    <property type="term" value="P:heart development"/>
    <property type="evidence" value="ECO:0007669"/>
    <property type="project" value="TreeGrafter"/>
</dbReference>
<dbReference type="CDD" id="cd06468">
    <property type="entry name" value="p23_CacyBP"/>
    <property type="match status" value="1"/>
</dbReference>
<feature type="domain" description="CS" evidence="2">
    <location>
        <begin position="63"/>
        <end position="157"/>
    </location>
</feature>
<evidence type="ECO:0000313" key="3">
    <source>
        <dbReference type="Proteomes" id="UP000504634"/>
    </source>
</evidence>
<feature type="domain" description="SGS" evidence="1">
    <location>
        <begin position="141"/>
        <end position="218"/>
    </location>
</feature>
<dbReference type="Gene3D" id="2.60.40.790">
    <property type="match status" value="1"/>
</dbReference>
<dbReference type="GO" id="GO:0015631">
    <property type="term" value="F:tubulin binding"/>
    <property type="evidence" value="ECO:0007669"/>
    <property type="project" value="InterPro"/>
</dbReference>
<dbReference type="Proteomes" id="UP000504634">
    <property type="component" value="Unplaced"/>
</dbReference>
<reference evidence="4" key="1">
    <citation type="submission" date="2025-08" db="UniProtKB">
        <authorList>
            <consortium name="RefSeq"/>
        </authorList>
    </citation>
    <scope>IDENTIFICATION</scope>
    <source>
        <strain evidence="4">11010-0011.00</strain>
        <tissue evidence="4">Whole body</tissue>
    </source>
</reference>